<proteinExistence type="predicted"/>
<name>A0ACB9YNF7_9PEZI</name>
<accession>A0ACB9YNF7</accession>
<dbReference type="EMBL" id="MU393568">
    <property type="protein sequence ID" value="KAI4860932.1"/>
    <property type="molecule type" value="Genomic_DNA"/>
</dbReference>
<organism evidence="1 2">
    <name type="scientific">Hypoxylon rubiginosum</name>
    <dbReference type="NCBI Taxonomy" id="110542"/>
    <lineage>
        <taxon>Eukaryota</taxon>
        <taxon>Fungi</taxon>
        <taxon>Dikarya</taxon>
        <taxon>Ascomycota</taxon>
        <taxon>Pezizomycotina</taxon>
        <taxon>Sordariomycetes</taxon>
        <taxon>Xylariomycetidae</taxon>
        <taxon>Xylariales</taxon>
        <taxon>Hypoxylaceae</taxon>
        <taxon>Hypoxylon</taxon>
    </lineage>
</organism>
<sequence>MICPMRMRLLGQGGHTRGRIRTLAWTLSKSDYISYTRPIREGKSTCLLIEGIHPVTMRYVCRYGMYVCMYVGSRRELCVRFSPKTALAVADGCRLVIYIQRKVQQDCVRQKCLANLDSVTLCRGCWLPAASCLLRSVSKLKLKPVVFGTWRSRQISPTRYGVTVDNRPTSLLALIRSRDSTASYLRCAKKRFLCENGWN</sequence>
<evidence type="ECO:0000313" key="1">
    <source>
        <dbReference type="EMBL" id="KAI4860932.1"/>
    </source>
</evidence>
<dbReference type="Proteomes" id="UP001497700">
    <property type="component" value="Unassembled WGS sequence"/>
</dbReference>
<keyword evidence="2" id="KW-1185">Reference proteome</keyword>
<evidence type="ECO:0000313" key="2">
    <source>
        <dbReference type="Proteomes" id="UP001497700"/>
    </source>
</evidence>
<reference evidence="1 2" key="1">
    <citation type="journal article" date="2022" name="New Phytol.">
        <title>Ecological generalism drives hyperdiversity of secondary metabolite gene clusters in xylarialean endophytes.</title>
        <authorList>
            <person name="Franco M.E.E."/>
            <person name="Wisecaver J.H."/>
            <person name="Arnold A.E."/>
            <person name="Ju Y.M."/>
            <person name="Slot J.C."/>
            <person name="Ahrendt S."/>
            <person name="Moore L.P."/>
            <person name="Eastman K.E."/>
            <person name="Scott K."/>
            <person name="Konkel Z."/>
            <person name="Mondo S.J."/>
            <person name="Kuo A."/>
            <person name="Hayes R.D."/>
            <person name="Haridas S."/>
            <person name="Andreopoulos B."/>
            <person name="Riley R."/>
            <person name="LaButti K."/>
            <person name="Pangilinan J."/>
            <person name="Lipzen A."/>
            <person name="Amirebrahimi M."/>
            <person name="Yan J."/>
            <person name="Adam C."/>
            <person name="Keymanesh K."/>
            <person name="Ng V."/>
            <person name="Louie K."/>
            <person name="Northen T."/>
            <person name="Drula E."/>
            <person name="Henrissat B."/>
            <person name="Hsieh H.M."/>
            <person name="Youens-Clark K."/>
            <person name="Lutzoni F."/>
            <person name="Miadlikowska J."/>
            <person name="Eastwood D.C."/>
            <person name="Hamelin R.C."/>
            <person name="Grigoriev I.V."/>
            <person name="U'Ren J.M."/>
        </authorList>
    </citation>
    <scope>NUCLEOTIDE SEQUENCE [LARGE SCALE GENOMIC DNA]</scope>
    <source>
        <strain evidence="1 2">CBS 119005</strain>
    </source>
</reference>
<comment type="caution">
    <text evidence="1">The sequence shown here is derived from an EMBL/GenBank/DDBJ whole genome shotgun (WGS) entry which is preliminary data.</text>
</comment>
<protein>
    <submittedName>
        <fullName evidence="1">Uncharacterized protein</fullName>
    </submittedName>
</protein>
<gene>
    <name evidence="1" type="ORF">F4820DRAFT_86589</name>
</gene>